<dbReference type="GeneID" id="68093346"/>
<dbReference type="GO" id="GO:0000407">
    <property type="term" value="C:phagophore assembly site"/>
    <property type="evidence" value="ECO:0007669"/>
    <property type="project" value="TreeGrafter"/>
</dbReference>
<keyword evidence="3" id="KW-0072">Autophagy</keyword>
<dbReference type="GO" id="GO:0000045">
    <property type="term" value="P:autophagosome assembly"/>
    <property type="evidence" value="ECO:0007669"/>
    <property type="project" value="TreeGrafter"/>
</dbReference>
<dbReference type="RefSeq" id="XP_044552032.1">
    <property type="nucleotide sequence ID" value="XM_044699027.1"/>
</dbReference>
<dbReference type="Proteomes" id="UP000816034">
    <property type="component" value="Unassembled WGS sequence"/>
</dbReference>
<dbReference type="Pfam" id="PF07855">
    <property type="entry name" value="ATG101"/>
    <property type="match status" value="1"/>
</dbReference>
<dbReference type="GO" id="GO:1990316">
    <property type="term" value="C:Atg1/ULK1 kinase complex"/>
    <property type="evidence" value="ECO:0007669"/>
    <property type="project" value="TreeGrafter"/>
</dbReference>
<evidence type="ECO:0000256" key="3">
    <source>
        <dbReference type="ARBA" id="ARBA00023006"/>
    </source>
</evidence>
<dbReference type="InterPro" id="IPR012445">
    <property type="entry name" value="ATG101"/>
</dbReference>
<evidence type="ECO:0000256" key="2">
    <source>
        <dbReference type="ARBA" id="ARBA00018874"/>
    </source>
</evidence>
<comment type="similarity">
    <text evidence="1">Belongs to the ATG101 family.</text>
</comment>
<name>A0AA88GSF4_NAELO</name>
<dbReference type="GO" id="GO:0019901">
    <property type="term" value="F:protein kinase binding"/>
    <property type="evidence" value="ECO:0007669"/>
    <property type="project" value="TreeGrafter"/>
</dbReference>
<proteinExistence type="inferred from homology"/>
<sequence length="298" mass="34017">MNRKVHNSQELNIQLPLVIPDHKHKGKLLFSDQTLIIKDCIKSILSTITFHRALGEVYPLGTDCEVLDQISFPSIDEKELNQTISQQTQKVIDSFQNFLRACMNLPENFFSTPSAKTPSTTNTKKTPSATPIIKLPESILSKSFNFEVKYYTLKKTDSSFYGIFGGKREEKVPFESWNIPFKISWNTQWNHLFEGMPLVKVTSNGKETDIQGKMLNSPNNPNLPPDVSKLQEQLRKRLVLIIQSAHEDIPHLPGLSEENLSSMNGKSFPFDIAFTDDSKDDSNKRSTWFNFLYKAEDL</sequence>
<reference evidence="4 5" key="1">
    <citation type="journal article" date="2018" name="BMC Genomics">
        <title>The genome of Naegleria lovaniensis, the basis for a comparative approach to unravel pathogenicity factors of the human pathogenic amoeba N. fowleri.</title>
        <authorList>
            <person name="Liechti N."/>
            <person name="Schurch N."/>
            <person name="Bruggmann R."/>
            <person name="Wittwer M."/>
        </authorList>
    </citation>
    <scope>NUCLEOTIDE SEQUENCE [LARGE SCALE GENOMIC DNA]</scope>
    <source>
        <strain evidence="4 5">ATCC 30569</strain>
    </source>
</reference>
<evidence type="ECO:0000313" key="4">
    <source>
        <dbReference type="EMBL" id="KAG2388040.1"/>
    </source>
</evidence>
<evidence type="ECO:0000256" key="1">
    <source>
        <dbReference type="ARBA" id="ARBA00007130"/>
    </source>
</evidence>
<keyword evidence="5" id="KW-1185">Reference proteome</keyword>
<organism evidence="4 5">
    <name type="scientific">Naegleria lovaniensis</name>
    <name type="common">Amoeba</name>
    <dbReference type="NCBI Taxonomy" id="51637"/>
    <lineage>
        <taxon>Eukaryota</taxon>
        <taxon>Discoba</taxon>
        <taxon>Heterolobosea</taxon>
        <taxon>Tetramitia</taxon>
        <taxon>Eutetramitia</taxon>
        <taxon>Vahlkampfiidae</taxon>
        <taxon>Naegleria</taxon>
    </lineage>
</organism>
<protein>
    <recommendedName>
        <fullName evidence="2">Autophagy-related protein 101</fullName>
    </recommendedName>
</protein>
<dbReference type="PANTHER" id="PTHR13292">
    <property type="entry name" value="AUTOPHAGY-RELATED PROTEIN 101"/>
    <property type="match status" value="1"/>
</dbReference>
<evidence type="ECO:0000313" key="5">
    <source>
        <dbReference type="Proteomes" id="UP000816034"/>
    </source>
</evidence>
<comment type="caution">
    <text evidence="4">The sequence shown here is derived from an EMBL/GenBank/DDBJ whole genome shotgun (WGS) entry which is preliminary data.</text>
</comment>
<dbReference type="AlphaFoldDB" id="A0AA88GSF4"/>
<gene>
    <name evidence="4" type="ORF">C9374_000890</name>
</gene>
<accession>A0AA88GSF4</accession>
<dbReference type="EMBL" id="PYSW02000011">
    <property type="protein sequence ID" value="KAG2388040.1"/>
    <property type="molecule type" value="Genomic_DNA"/>
</dbReference>
<dbReference type="PANTHER" id="PTHR13292:SF0">
    <property type="entry name" value="AUTOPHAGY-RELATED PROTEIN 101"/>
    <property type="match status" value="1"/>
</dbReference>